<comment type="caution">
    <text evidence="2">The sequence shown here is derived from an EMBL/GenBank/DDBJ whole genome shotgun (WGS) entry which is preliminary data.</text>
</comment>
<dbReference type="EMBL" id="BARU01041981">
    <property type="protein sequence ID" value="GAH79900.1"/>
    <property type="molecule type" value="Genomic_DNA"/>
</dbReference>
<protein>
    <recommendedName>
        <fullName evidence="1">Glutamine amidotransferase domain-containing protein</fullName>
    </recommendedName>
</protein>
<dbReference type="Gene3D" id="3.40.50.880">
    <property type="match status" value="1"/>
</dbReference>
<feature type="non-terminal residue" evidence="2">
    <location>
        <position position="1"/>
    </location>
</feature>
<dbReference type="Pfam" id="PF00117">
    <property type="entry name" value="GATase"/>
    <property type="match status" value="1"/>
</dbReference>
<evidence type="ECO:0000313" key="2">
    <source>
        <dbReference type="EMBL" id="GAH79900.1"/>
    </source>
</evidence>
<organism evidence="2">
    <name type="scientific">marine sediment metagenome</name>
    <dbReference type="NCBI Taxonomy" id="412755"/>
    <lineage>
        <taxon>unclassified sequences</taxon>
        <taxon>metagenomes</taxon>
        <taxon>ecological metagenomes</taxon>
    </lineage>
</organism>
<accession>X1JEF8</accession>
<sequence length="133" mass="15462">YGFHLTAFAFKGKVQRIKIASKGSRIISISLKKADELIPYSKIPVNIHHHDYISPDDSRIQKNFDIISTSEINGFKAIQYMRHIKRPIFSVQFHPETHNINYNYSGIYDKKIINKTMTTGEEIINNFVLFCNQ</sequence>
<gene>
    <name evidence="2" type="ORF">S03H2_64597</name>
</gene>
<dbReference type="AlphaFoldDB" id="X1JEF8"/>
<reference evidence="2" key="1">
    <citation type="journal article" date="2014" name="Front. Microbiol.">
        <title>High frequency of phylogenetically diverse reductive dehalogenase-homologous genes in deep subseafloor sedimentary metagenomes.</title>
        <authorList>
            <person name="Kawai M."/>
            <person name="Futagami T."/>
            <person name="Toyoda A."/>
            <person name="Takaki Y."/>
            <person name="Nishi S."/>
            <person name="Hori S."/>
            <person name="Arai W."/>
            <person name="Tsubouchi T."/>
            <person name="Morono Y."/>
            <person name="Uchiyama I."/>
            <person name="Ito T."/>
            <person name="Fujiyama A."/>
            <person name="Inagaki F."/>
            <person name="Takami H."/>
        </authorList>
    </citation>
    <scope>NUCLEOTIDE SEQUENCE</scope>
    <source>
        <strain evidence="2">Expedition CK06-06</strain>
    </source>
</reference>
<evidence type="ECO:0000259" key="1">
    <source>
        <dbReference type="Pfam" id="PF00117"/>
    </source>
</evidence>
<dbReference type="InterPro" id="IPR029062">
    <property type="entry name" value="Class_I_gatase-like"/>
</dbReference>
<dbReference type="InterPro" id="IPR017926">
    <property type="entry name" value="GATASE"/>
</dbReference>
<name>X1JEF8_9ZZZZ</name>
<dbReference type="SUPFAM" id="SSF52317">
    <property type="entry name" value="Class I glutamine amidotransferase-like"/>
    <property type="match status" value="1"/>
</dbReference>
<dbReference type="PROSITE" id="PS51273">
    <property type="entry name" value="GATASE_TYPE_1"/>
    <property type="match status" value="1"/>
</dbReference>
<feature type="domain" description="Glutamine amidotransferase" evidence="1">
    <location>
        <begin position="1"/>
        <end position="99"/>
    </location>
</feature>
<proteinExistence type="predicted"/>